<name>A0A0D0BBL8_9AGAM</name>
<protein>
    <submittedName>
        <fullName evidence="1">Uncharacterized protein</fullName>
    </submittedName>
</protein>
<evidence type="ECO:0000313" key="2">
    <source>
        <dbReference type="Proteomes" id="UP000054485"/>
    </source>
</evidence>
<sequence>MGVLSLHLVNEESYVSSPLRMNAVDLTHGRNSKFHRTLPNPLPADSPTTMTLVNLTLQYTVDQHPNAFWINISLQLKDSRVKIRHLCAPGRWPSVRYFHKISFCGRSVLVLSIKLLTSLQLTIKFPISPTRPLANAYKR</sequence>
<gene>
    <name evidence="1" type="ORF">CY34DRAFT_690638</name>
</gene>
<reference evidence="2" key="2">
    <citation type="submission" date="2015-01" db="EMBL/GenBank/DDBJ databases">
        <title>Evolutionary Origins and Diversification of the Mycorrhizal Mutualists.</title>
        <authorList>
            <consortium name="DOE Joint Genome Institute"/>
            <consortium name="Mycorrhizal Genomics Consortium"/>
            <person name="Kohler A."/>
            <person name="Kuo A."/>
            <person name="Nagy L.G."/>
            <person name="Floudas D."/>
            <person name="Copeland A."/>
            <person name="Barry K.W."/>
            <person name="Cichocki N."/>
            <person name="Veneault-Fourrey C."/>
            <person name="LaButti K."/>
            <person name="Lindquist E.A."/>
            <person name="Lipzen A."/>
            <person name="Lundell T."/>
            <person name="Morin E."/>
            <person name="Murat C."/>
            <person name="Riley R."/>
            <person name="Ohm R."/>
            <person name="Sun H."/>
            <person name="Tunlid A."/>
            <person name="Henrissat B."/>
            <person name="Grigoriev I.V."/>
            <person name="Hibbett D.S."/>
            <person name="Martin F."/>
        </authorList>
    </citation>
    <scope>NUCLEOTIDE SEQUENCE [LARGE SCALE GENOMIC DNA]</scope>
    <source>
        <strain evidence="2">UH-Slu-Lm8-n1</strain>
    </source>
</reference>
<dbReference type="InParanoid" id="A0A0D0BBL8"/>
<keyword evidence="2" id="KW-1185">Reference proteome</keyword>
<dbReference type="OrthoDB" id="2688260at2759"/>
<accession>A0A0D0BBL8</accession>
<dbReference type="Proteomes" id="UP000054485">
    <property type="component" value="Unassembled WGS sequence"/>
</dbReference>
<dbReference type="AlphaFoldDB" id="A0A0D0BBL8"/>
<dbReference type="HOGENOM" id="CLU_1846433_0_0_1"/>
<organism evidence="1 2">
    <name type="scientific">Suillus luteus UH-Slu-Lm8-n1</name>
    <dbReference type="NCBI Taxonomy" id="930992"/>
    <lineage>
        <taxon>Eukaryota</taxon>
        <taxon>Fungi</taxon>
        <taxon>Dikarya</taxon>
        <taxon>Basidiomycota</taxon>
        <taxon>Agaricomycotina</taxon>
        <taxon>Agaricomycetes</taxon>
        <taxon>Agaricomycetidae</taxon>
        <taxon>Boletales</taxon>
        <taxon>Suillineae</taxon>
        <taxon>Suillaceae</taxon>
        <taxon>Suillus</taxon>
    </lineage>
</organism>
<proteinExistence type="predicted"/>
<evidence type="ECO:0000313" key="1">
    <source>
        <dbReference type="EMBL" id="KIK43672.1"/>
    </source>
</evidence>
<reference evidence="1 2" key="1">
    <citation type="submission" date="2014-04" db="EMBL/GenBank/DDBJ databases">
        <authorList>
            <consortium name="DOE Joint Genome Institute"/>
            <person name="Kuo A."/>
            <person name="Ruytinx J."/>
            <person name="Rineau F."/>
            <person name="Colpaert J."/>
            <person name="Kohler A."/>
            <person name="Nagy L.G."/>
            <person name="Floudas D."/>
            <person name="Copeland A."/>
            <person name="Barry K.W."/>
            <person name="Cichocki N."/>
            <person name="Veneault-Fourrey C."/>
            <person name="LaButti K."/>
            <person name="Lindquist E.A."/>
            <person name="Lipzen A."/>
            <person name="Lundell T."/>
            <person name="Morin E."/>
            <person name="Murat C."/>
            <person name="Sun H."/>
            <person name="Tunlid A."/>
            <person name="Henrissat B."/>
            <person name="Grigoriev I.V."/>
            <person name="Hibbett D.S."/>
            <person name="Martin F."/>
            <person name="Nordberg H.P."/>
            <person name="Cantor M.N."/>
            <person name="Hua S.X."/>
        </authorList>
    </citation>
    <scope>NUCLEOTIDE SEQUENCE [LARGE SCALE GENOMIC DNA]</scope>
    <source>
        <strain evidence="1 2">UH-Slu-Lm8-n1</strain>
    </source>
</reference>
<dbReference type="EMBL" id="KN835207">
    <property type="protein sequence ID" value="KIK43672.1"/>
    <property type="molecule type" value="Genomic_DNA"/>
</dbReference>